<reference evidence="3" key="1">
    <citation type="submission" date="2016-11" db="EMBL/GenBank/DDBJ databases">
        <authorList>
            <person name="Varghese N."/>
            <person name="Submissions S."/>
        </authorList>
    </citation>
    <scope>NUCLEOTIDE SEQUENCE [LARGE SCALE GENOMIC DNA]</scope>
    <source>
        <strain evidence="3">DSM 15285</strain>
    </source>
</reference>
<evidence type="ECO:0000256" key="1">
    <source>
        <dbReference type="SAM" id="Phobius"/>
    </source>
</evidence>
<feature type="transmembrane region" description="Helical" evidence="1">
    <location>
        <begin position="58"/>
        <end position="76"/>
    </location>
</feature>
<accession>A0A1M5NR77</accession>
<proteinExistence type="predicted"/>
<dbReference type="AlphaFoldDB" id="A0A1M5NR77"/>
<protein>
    <submittedName>
        <fullName evidence="2">Uncharacterized protein</fullName>
    </submittedName>
</protein>
<dbReference type="STRING" id="1123350.SAMN02744040_00181"/>
<keyword evidence="1" id="KW-1133">Transmembrane helix</keyword>
<sequence>MKKEFRQEIKKKVDFKNMSEAEKNLSTIFGKMILKKSIIPIILIFVAFFGTKSFIPNIWVRLLVTLVVMAGNFFYLKKYRDKLQQLKYYEGKVIYFQKKENYHELLLKNGKLPIKLTIRKGIDEKKIRKNQFLRLYYNDPEKVAIIVE</sequence>
<dbReference type="EMBL" id="FQXH01000005">
    <property type="protein sequence ID" value="SHG92061.1"/>
    <property type="molecule type" value="Genomic_DNA"/>
</dbReference>
<keyword evidence="3" id="KW-1185">Reference proteome</keyword>
<evidence type="ECO:0000313" key="2">
    <source>
        <dbReference type="EMBL" id="SHG92061.1"/>
    </source>
</evidence>
<feature type="transmembrane region" description="Helical" evidence="1">
    <location>
        <begin position="33"/>
        <end position="52"/>
    </location>
</feature>
<organism evidence="2 3">
    <name type="scientific">Tepidibacter thalassicus DSM 15285</name>
    <dbReference type="NCBI Taxonomy" id="1123350"/>
    <lineage>
        <taxon>Bacteria</taxon>
        <taxon>Bacillati</taxon>
        <taxon>Bacillota</taxon>
        <taxon>Clostridia</taxon>
        <taxon>Peptostreptococcales</taxon>
        <taxon>Peptostreptococcaceae</taxon>
        <taxon>Tepidibacter</taxon>
    </lineage>
</organism>
<evidence type="ECO:0000313" key="3">
    <source>
        <dbReference type="Proteomes" id="UP000242520"/>
    </source>
</evidence>
<name>A0A1M5NR77_9FIRM</name>
<dbReference type="RefSeq" id="WP_072722985.1">
    <property type="nucleotide sequence ID" value="NZ_FQXH01000005.1"/>
</dbReference>
<dbReference type="Proteomes" id="UP000242520">
    <property type="component" value="Unassembled WGS sequence"/>
</dbReference>
<gene>
    <name evidence="2" type="ORF">SAMN02744040_00181</name>
</gene>
<keyword evidence="1" id="KW-0812">Transmembrane</keyword>
<keyword evidence="1" id="KW-0472">Membrane</keyword>